<dbReference type="EMBL" id="ML977317">
    <property type="protein sequence ID" value="KAF2118142.1"/>
    <property type="molecule type" value="Genomic_DNA"/>
</dbReference>
<reference evidence="2" key="1">
    <citation type="journal article" date="2020" name="Stud. Mycol.">
        <title>101 Dothideomycetes genomes: a test case for predicting lifestyles and emergence of pathogens.</title>
        <authorList>
            <person name="Haridas S."/>
            <person name="Albert R."/>
            <person name="Binder M."/>
            <person name="Bloem J."/>
            <person name="Labutti K."/>
            <person name="Salamov A."/>
            <person name="Andreopoulos B."/>
            <person name="Baker S."/>
            <person name="Barry K."/>
            <person name="Bills G."/>
            <person name="Bluhm B."/>
            <person name="Cannon C."/>
            <person name="Castanera R."/>
            <person name="Culley D."/>
            <person name="Daum C."/>
            <person name="Ezra D."/>
            <person name="Gonzalez J."/>
            <person name="Henrissat B."/>
            <person name="Kuo A."/>
            <person name="Liang C."/>
            <person name="Lipzen A."/>
            <person name="Lutzoni F."/>
            <person name="Magnuson J."/>
            <person name="Mondo S."/>
            <person name="Nolan M."/>
            <person name="Ohm R."/>
            <person name="Pangilinan J."/>
            <person name="Park H.-J."/>
            <person name="Ramirez L."/>
            <person name="Alfaro M."/>
            <person name="Sun H."/>
            <person name="Tritt A."/>
            <person name="Yoshinaga Y."/>
            <person name="Zwiers L.-H."/>
            <person name="Turgeon B."/>
            <person name="Goodwin S."/>
            <person name="Spatafora J."/>
            <person name="Crous P."/>
            <person name="Grigoriev I."/>
        </authorList>
    </citation>
    <scope>NUCLEOTIDE SEQUENCE</scope>
    <source>
        <strain evidence="2">CBS 627.86</strain>
    </source>
</reference>
<evidence type="ECO:0000256" key="1">
    <source>
        <dbReference type="SAM" id="MobiDB-lite"/>
    </source>
</evidence>
<protein>
    <submittedName>
        <fullName evidence="2">Uncharacterized protein</fullName>
    </submittedName>
</protein>
<organism evidence="2 3">
    <name type="scientific">Lophiotrema nucula</name>
    <dbReference type="NCBI Taxonomy" id="690887"/>
    <lineage>
        <taxon>Eukaryota</taxon>
        <taxon>Fungi</taxon>
        <taxon>Dikarya</taxon>
        <taxon>Ascomycota</taxon>
        <taxon>Pezizomycotina</taxon>
        <taxon>Dothideomycetes</taxon>
        <taxon>Pleosporomycetidae</taxon>
        <taxon>Pleosporales</taxon>
        <taxon>Lophiotremataceae</taxon>
        <taxon>Lophiotrema</taxon>
    </lineage>
</organism>
<accession>A0A6A5ZF83</accession>
<feature type="region of interest" description="Disordered" evidence="1">
    <location>
        <begin position="45"/>
        <end position="69"/>
    </location>
</feature>
<evidence type="ECO:0000313" key="2">
    <source>
        <dbReference type="EMBL" id="KAF2118142.1"/>
    </source>
</evidence>
<name>A0A6A5ZF83_9PLEO</name>
<proteinExistence type="predicted"/>
<sequence>MAYMFCSVLLCSLIKQEFNEEDALQSATIQESLVEAVKPKLVRGEGTSLETAKRPLPVENPHDPTDSRKKAKTAMDVATETNNIWQHWGLMVSKEVRKPLAELDQNNASSGPSLGQGKATMEIRKCMPRSVGSKERCICIDARKKLFRGYWEALEGELANIEAFKNIAQSTAKKLRFEPTDTETVWIAHSASYLDFFAHNPIDESRFTVSPFVNWSAGTFRFKPVGKTMDGAVLTIQVEVAIRGSAPMCSNSNLHISRPRQQQCPDPSQRPLTFGLTLRETLISRMAQSSSSAASKLGPPVVPEGHSNRVEGREVREALFPRIEDETPHSESVHYAFPAMAAPATEELKFDNSYEAVIKRELALISGEMRQAEHWYRNHVKWKQEGDAVDGWVFGLKQPKTAFWKARNHAVIDCHSDKELNWIVKVAFFGDGTLRILVPGSVVKSRLEWVAFFGKQVKTGNFRCY</sequence>
<gene>
    <name evidence="2" type="ORF">BDV96DRAFT_597016</name>
</gene>
<keyword evidence="3" id="KW-1185">Reference proteome</keyword>
<dbReference type="Proteomes" id="UP000799770">
    <property type="component" value="Unassembled WGS sequence"/>
</dbReference>
<dbReference type="AlphaFoldDB" id="A0A6A5ZF83"/>
<evidence type="ECO:0000313" key="3">
    <source>
        <dbReference type="Proteomes" id="UP000799770"/>
    </source>
</evidence>